<comment type="subcellular location">
    <subcellularLocation>
        <location evidence="1">Membrane</location>
        <topology evidence="1">Multi-pass membrane protein</topology>
    </subcellularLocation>
</comment>
<keyword evidence="4 5" id="KW-0472">Membrane</keyword>
<feature type="transmembrane region" description="Helical" evidence="5">
    <location>
        <begin position="204"/>
        <end position="223"/>
    </location>
</feature>
<dbReference type="CDD" id="cd03386">
    <property type="entry name" value="PAP2_Aur1_like"/>
    <property type="match status" value="1"/>
</dbReference>
<evidence type="ECO:0000256" key="5">
    <source>
        <dbReference type="SAM" id="Phobius"/>
    </source>
</evidence>
<accession>A0A6J6KT12</accession>
<feature type="transmembrane region" description="Helical" evidence="5">
    <location>
        <begin position="260"/>
        <end position="276"/>
    </location>
</feature>
<sequence>MTNSAEAPRVVAVPRHHRTLWWKELLIVSIFYAIYTLIRNQFGSALVNGVDVPLHSFTNAVRVIRIERALGLYHEESIQDFFLPHLWLIKAMNTYYGTAHFFVTLGVFILLFKRRPDVFGQWLNTLAAMTGLAIIGFVLFPLMPPRLLDAPCPSATGGYGGACIEHELRNYNGATNFGFSDTVAEFGGPWAFNEGPAASLSNQYAAMPSLHIGWSTWCVFALWPLAKKRWKRIALFLYPATTLFCIVVTGNHFWLDGLGGLVVFVVGYFIGTYLHNANHRRLDARMASHPAQ</sequence>
<dbReference type="PANTHER" id="PTHR31310">
    <property type="match status" value="1"/>
</dbReference>
<evidence type="ECO:0000313" key="7">
    <source>
        <dbReference type="EMBL" id="CAB4652068.1"/>
    </source>
</evidence>
<evidence type="ECO:0000256" key="1">
    <source>
        <dbReference type="ARBA" id="ARBA00004141"/>
    </source>
</evidence>
<keyword evidence="2 5" id="KW-0812">Transmembrane</keyword>
<evidence type="ECO:0000256" key="2">
    <source>
        <dbReference type="ARBA" id="ARBA00022692"/>
    </source>
</evidence>
<dbReference type="InterPro" id="IPR026841">
    <property type="entry name" value="Aur1/Ipt1"/>
</dbReference>
<feature type="domain" description="Inositolphosphotransferase Aur1/Ipt1" evidence="6">
    <location>
        <begin position="63"/>
        <end position="268"/>
    </location>
</feature>
<evidence type="ECO:0000259" key="6">
    <source>
        <dbReference type="Pfam" id="PF14378"/>
    </source>
</evidence>
<evidence type="ECO:0000256" key="3">
    <source>
        <dbReference type="ARBA" id="ARBA00022989"/>
    </source>
</evidence>
<name>A0A6J6KT12_9ZZZZ</name>
<organism evidence="7">
    <name type="scientific">freshwater metagenome</name>
    <dbReference type="NCBI Taxonomy" id="449393"/>
    <lineage>
        <taxon>unclassified sequences</taxon>
        <taxon>metagenomes</taxon>
        <taxon>ecological metagenomes</taxon>
    </lineage>
</organism>
<feature type="transmembrane region" description="Helical" evidence="5">
    <location>
        <begin position="124"/>
        <end position="143"/>
    </location>
</feature>
<proteinExistence type="predicted"/>
<dbReference type="InterPro" id="IPR052185">
    <property type="entry name" value="IPC_Synthase-Related"/>
</dbReference>
<evidence type="ECO:0000256" key="4">
    <source>
        <dbReference type="ARBA" id="ARBA00023136"/>
    </source>
</evidence>
<dbReference type="GO" id="GO:0016020">
    <property type="term" value="C:membrane"/>
    <property type="evidence" value="ECO:0007669"/>
    <property type="project" value="UniProtKB-SubCell"/>
</dbReference>
<feature type="transmembrane region" description="Helical" evidence="5">
    <location>
        <begin position="94"/>
        <end position="112"/>
    </location>
</feature>
<dbReference type="EMBL" id="CAEZWB010000114">
    <property type="protein sequence ID" value="CAB4652068.1"/>
    <property type="molecule type" value="Genomic_DNA"/>
</dbReference>
<feature type="transmembrane region" description="Helical" evidence="5">
    <location>
        <begin position="20"/>
        <end position="38"/>
    </location>
</feature>
<protein>
    <submittedName>
        <fullName evidence="7">Unannotated protein</fullName>
    </submittedName>
</protein>
<feature type="transmembrane region" description="Helical" evidence="5">
    <location>
        <begin position="235"/>
        <end position="254"/>
    </location>
</feature>
<dbReference type="Pfam" id="PF14378">
    <property type="entry name" value="PAP2_3"/>
    <property type="match status" value="1"/>
</dbReference>
<gene>
    <name evidence="7" type="ORF">UFOPK2166_00875</name>
</gene>
<dbReference type="PANTHER" id="PTHR31310:SF7">
    <property type="entry name" value="PA-PHOSPHATASE RELATED-FAMILY PROTEIN DDB_G0268928"/>
    <property type="match status" value="1"/>
</dbReference>
<reference evidence="7" key="1">
    <citation type="submission" date="2020-05" db="EMBL/GenBank/DDBJ databases">
        <authorList>
            <person name="Chiriac C."/>
            <person name="Salcher M."/>
            <person name="Ghai R."/>
            <person name="Kavagutti S V."/>
        </authorList>
    </citation>
    <scope>NUCLEOTIDE SEQUENCE</scope>
</reference>
<dbReference type="AlphaFoldDB" id="A0A6J6KT12"/>
<keyword evidence="3 5" id="KW-1133">Transmembrane helix</keyword>